<gene>
    <name evidence="11" type="ORF">HKX02_05055</name>
    <name evidence="12" type="ORF">OHAE_3138</name>
</gene>
<reference evidence="13" key="1">
    <citation type="submission" date="2017-12" db="EMBL/GenBank/DDBJ databases">
        <authorList>
            <person name="Diaz M."/>
        </authorList>
    </citation>
    <scope>NUCLEOTIDE SEQUENCE [LARGE SCALE GENOMIC DNA]</scope>
    <source>
        <strain evidence="13">FI11154</strain>
    </source>
</reference>
<evidence type="ECO:0000256" key="7">
    <source>
        <dbReference type="ARBA" id="ARBA00023136"/>
    </source>
</evidence>
<dbReference type="EMBL" id="OOFM01000004">
    <property type="protein sequence ID" value="SPL63206.1"/>
    <property type="molecule type" value="Genomic_DNA"/>
</dbReference>
<comment type="function">
    <text evidence="9">Part of the tripartite ATP-independent periplasmic (TRAP) transport system.</text>
</comment>
<evidence type="ECO:0000256" key="3">
    <source>
        <dbReference type="ARBA" id="ARBA00022475"/>
    </source>
</evidence>
<organism evidence="12 13">
    <name type="scientific">Ochrobactrum soli</name>
    <dbReference type="NCBI Taxonomy" id="2448455"/>
    <lineage>
        <taxon>Bacteria</taxon>
        <taxon>Pseudomonadati</taxon>
        <taxon>Pseudomonadota</taxon>
        <taxon>Alphaproteobacteria</taxon>
        <taxon>Hyphomicrobiales</taxon>
        <taxon>Brucellaceae</taxon>
        <taxon>Brucella/Ochrobactrum group</taxon>
        <taxon>Ochrobactrum</taxon>
    </lineage>
</organism>
<keyword evidence="2 9" id="KW-0813">Transport</keyword>
<reference evidence="11 14" key="3">
    <citation type="submission" date="2020-05" db="EMBL/GenBank/DDBJ databases">
        <title>Draft Genome Sequence of Ochrobactrum soli Isolated from Stable Fly Gut.</title>
        <authorList>
            <person name="Pileggi M.T."/>
            <person name="Vazhakkala L.J."/>
            <person name="Wong C.N."/>
        </authorList>
    </citation>
    <scope>NUCLEOTIDE SEQUENCE [LARGE SCALE GENOMIC DNA]</scope>
    <source>
        <strain evidence="11 14">MTP-C0764</strain>
    </source>
</reference>
<dbReference type="RefSeq" id="WP_109367173.1">
    <property type="nucleotide sequence ID" value="NZ_JABFCY010000002.1"/>
</dbReference>
<dbReference type="EMBL" id="JABFCY010000002">
    <property type="protein sequence ID" value="NNU59629.1"/>
    <property type="molecule type" value="Genomic_DNA"/>
</dbReference>
<dbReference type="Proteomes" id="UP000574931">
    <property type="component" value="Unassembled WGS sequence"/>
</dbReference>
<dbReference type="Proteomes" id="UP000246073">
    <property type="component" value="Unassembled WGS sequence"/>
</dbReference>
<feature type="transmembrane region" description="Helical" evidence="9">
    <location>
        <begin position="135"/>
        <end position="158"/>
    </location>
</feature>
<proteinExistence type="inferred from homology"/>
<evidence type="ECO:0000313" key="13">
    <source>
        <dbReference type="Proteomes" id="UP000246073"/>
    </source>
</evidence>
<comment type="subcellular location">
    <subcellularLocation>
        <location evidence="1 9">Cell inner membrane</location>
        <topology evidence="1 9">Multi-pass membrane protein</topology>
    </subcellularLocation>
</comment>
<name>A0A2P9HGK8_9HYPH</name>
<dbReference type="PANTHER" id="PTHR35011">
    <property type="entry name" value="2,3-DIKETO-L-GULONATE TRAP TRANSPORTER SMALL PERMEASE PROTEIN YIAM"/>
    <property type="match status" value="1"/>
</dbReference>
<evidence type="ECO:0000313" key="12">
    <source>
        <dbReference type="EMBL" id="SPL63206.1"/>
    </source>
</evidence>
<dbReference type="GO" id="GO:0005886">
    <property type="term" value="C:plasma membrane"/>
    <property type="evidence" value="ECO:0007669"/>
    <property type="project" value="UniProtKB-SubCell"/>
</dbReference>
<evidence type="ECO:0000256" key="4">
    <source>
        <dbReference type="ARBA" id="ARBA00022519"/>
    </source>
</evidence>
<protein>
    <recommendedName>
        <fullName evidence="9">TRAP transporter small permease protein</fullName>
    </recommendedName>
</protein>
<evidence type="ECO:0000256" key="9">
    <source>
        <dbReference type="RuleBase" id="RU369079"/>
    </source>
</evidence>
<feature type="domain" description="Tripartite ATP-independent periplasmic transporters DctQ component" evidence="10">
    <location>
        <begin position="31"/>
        <end position="161"/>
    </location>
</feature>
<evidence type="ECO:0000313" key="11">
    <source>
        <dbReference type="EMBL" id="NNU59629.1"/>
    </source>
</evidence>
<keyword evidence="5 9" id="KW-0812">Transmembrane</keyword>
<comment type="similarity">
    <text evidence="8 9">Belongs to the TRAP transporter small permease family.</text>
</comment>
<keyword evidence="7 9" id="KW-0472">Membrane</keyword>
<feature type="transmembrane region" description="Helical" evidence="9">
    <location>
        <begin position="92"/>
        <end position="115"/>
    </location>
</feature>
<evidence type="ECO:0000256" key="5">
    <source>
        <dbReference type="ARBA" id="ARBA00022692"/>
    </source>
</evidence>
<dbReference type="AlphaFoldDB" id="A0A2P9HGK8"/>
<dbReference type="InterPro" id="IPR055348">
    <property type="entry name" value="DctQ"/>
</dbReference>
<dbReference type="Pfam" id="PF04290">
    <property type="entry name" value="DctQ"/>
    <property type="match status" value="1"/>
</dbReference>
<dbReference type="PANTHER" id="PTHR35011:SF4">
    <property type="entry name" value="SLL1102 PROTEIN"/>
    <property type="match status" value="1"/>
</dbReference>
<evidence type="ECO:0000313" key="14">
    <source>
        <dbReference type="Proteomes" id="UP000574931"/>
    </source>
</evidence>
<evidence type="ECO:0000259" key="10">
    <source>
        <dbReference type="Pfam" id="PF04290"/>
    </source>
</evidence>
<evidence type="ECO:0000256" key="8">
    <source>
        <dbReference type="ARBA" id="ARBA00038436"/>
    </source>
</evidence>
<evidence type="ECO:0000256" key="1">
    <source>
        <dbReference type="ARBA" id="ARBA00004429"/>
    </source>
</evidence>
<dbReference type="GO" id="GO:0022857">
    <property type="term" value="F:transmembrane transporter activity"/>
    <property type="evidence" value="ECO:0007669"/>
    <property type="project" value="UniProtKB-UniRule"/>
</dbReference>
<keyword evidence="3" id="KW-1003">Cell membrane</keyword>
<reference evidence="12" key="2">
    <citation type="submission" date="2017-12" db="EMBL/GenBank/DDBJ databases">
        <authorList>
            <person name="Hurst M.R.H."/>
        </authorList>
    </citation>
    <scope>NUCLEOTIDE SEQUENCE [LARGE SCALE GENOMIC DNA]</scope>
    <source>
        <strain evidence="12">FI11154</strain>
    </source>
</reference>
<feature type="transmembrane region" description="Helical" evidence="9">
    <location>
        <begin position="50"/>
        <end position="71"/>
    </location>
</feature>
<keyword evidence="4 9" id="KW-0997">Cell inner membrane</keyword>
<comment type="subunit">
    <text evidence="9">The complex comprises the extracytoplasmic solute receptor protein and the two transmembrane proteins.</text>
</comment>
<dbReference type="PROSITE" id="PS51257">
    <property type="entry name" value="PROKAR_LIPOPROTEIN"/>
    <property type="match status" value="1"/>
</dbReference>
<accession>A0A2P9HGK8</accession>
<keyword evidence="6 9" id="KW-1133">Transmembrane helix</keyword>
<keyword evidence="14" id="KW-1185">Reference proteome</keyword>
<evidence type="ECO:0000256" key="6">
    <source>
        <dbReference type="ARBA" id="ARBA00022989"/>
    </source>
</evidence>
<evidence type="ECO:0000256" key="2">
    <source>
        <dbReference type="ARBA" id="ARBA00022448"/>
    </source>
</evidence>
<dbReference type="InterPro" id="IPR007387">
    <property type="entry name" value="TRAP_DctQ"/>
</dbReference>
<sequence>MPKPIRLFVKYVDALNYRVGRFSMYLLFVLAACLLYSTFSRVAFGVPVNWVLEMSQFLLSAYYLLGGAYAMQQGAHVRMDLFFDRLPPRKKTLTDLITILFIVFYLGVMVMGGISSTNYAIVYGQKNYTAWAPPLWPIKLIMTTGILLLLLQCLSNFFKDWASLRGQPIDTLAGPAIEEGHHI</sequence>
<feature type="transmembrane region" description="Helical" evidence="9">
    <location>
        <begin position="25"/>
        <end position="44"/>
    </location>
</feature>